<dbReference type="EMBL" id="CP000449">
    <property type="protein sequence ID" value="ABI64961.1"/>
    <property type="molecule type" value="Genomic_DNA"/>
</dbReference>
<dbReference type="eggNOG" id="COG0412">
    <property type="taxonomic scope" value="Bacteria"/>
</dbReference>
<dbReference type="Proteomes" id="UP000001964">
    <property type="component" value="Chromosome"/>
</dbReference>
<dbReference type="KEGG" id="mmr:Mmar10_0668"/>
<evidence type="ECO:0000313" key="1">
    <source>
        <dbReference type="EMBL" id="ABI64961.1"/>
    </source>
</evidence>
<organism evidence="1 2">
    <name type="scientific">Maricaulis maris (strain MCS10)</name>
    <name type="common">Caulobacter maris</name>
    <dbReference type="NCBI Taxonomy" id="394221"/>
    <lineage>
        <taxon>Bacteria</taxon>
        <taxon>Pseudomonadati</taxon>
        <taxon>Pseudomonadota</taxon>
        <taxon>Alphaproteobacteria</taxon>
        <taxon>Maricaulales</taxon>
        <taxon>Maricaulaceae</taxon>
        <taxon>Maricaulis</taxon>
    </lineage>
</organism>
<dbReference type="Gene3D" id="3.40.50.1820">
    <property type="entry name" value="alpha/beta hydrolase"/>
    <property type="match status" value="1"/>
</dbReference>
<dbReference type="OrthoDB" id="3647650at2"/>
<keyword evidence="2" id="KW-1185">Reference proteome</keyword>
<reference evidence="1 2" key="1">
    <citation type="submission" date="2006-08" db="EMBL/GenBank/DDBJ databases">
        <title>Complete sequence of Maricaulis maris MCS10.</title>
        <authorList>
            <consortium name="US DOE Joint Genome Institute"/>
            <person name="Copeland A."/>
            <person name="Lucas S."/>
            <person name="Lapidus A."/>
            <person name="Barry K."/>
            <person name="Detter J.C."/>
            <person name="Glavina del Rio T."/>
            <person name="Hammon N."/>
            <person name="Israni S."/>
            <person name="Dalin E."/>
            <person name="Tice H."/>
            <person name="Pitluck S."/>
            <person name="Saunders E."/>
            <person name="Brettin T."/>
            <person name="Bruce D."/>
            <person name="Han C."/>
            <person name="Tapia R."/>
            <person name="Gilna P."/>
            <person name="Schmutz J."/>
            <person name="Larimer F."/>
            <person name="Land M."/>
            <person name="Hauser L."/>
            <person name="Kyrpides N."/>
            <person name="Mikhailova N."/>
            <person name="Viollier P."/>
            <person name="Stephens C."/>
            <person name="Richardson P."/>
        </authorList>
    </citation>
    <scope>NUCLEOTIDE SEQUENCE [LARGE SCALE GENOMIC DNA]</scope>
    <source>
        <strain evidence="1 2">MCS10</strain>
    </source>
</reference>
<protein>
    <recommendedName>
        <fullName evidence="3">Dienelactone hydrolase</fullName>
    </recommendedName>
</protein>
<proteinExistence type="predicted"/>
<gene>
    <name evidence="1" type="ordered locus">Mmar10_0668</name>
</gene>
<dbReference type="HOGENOM" id="CLU_1004020_0_0_5"/>
<accession>Q0ARX6</accession>
<dbReference type="STRING" id="394221.Mmar10_0668"/>
<name>Q0ARX6_MARMM</name>
<sequence length="277" mass="29895" precursor="true">MRVFDRSGRPDPALPLAICAMVSVISMVLPGSTRAKPPEGFDISDFLRIVPTQARAPAGTVYILPGSSGFEIFGDTGHYRRAAGDWGRRCYDVVMLDYRAAYIAAGRPRVGETGHRIAWAAEQARTYVDGLGLLAGHTNLLAAWSVGGEGIWALSEQGEGVNDWDAAILFYPSNQDDLNIAPAFPSLAMVGMLDDVTPPREISTAAASNSFLDVVVFEDARHGFDIASLEESRTVRLFPFIGPSATFQYDARAALSAVEEIDHFLERQSLPSCTAAP</sequence>
<dbReference type="AlphaFoldDB" id="Q0ARX6"/>
<dbReference type="RefSeq" id="WP_011642608.1">
    <property type="nucleotide sequence ID" value="NC_008347.1"/>
</dbReference>
<evidence type="ECO:0008006" key="3">
    <source>
        <dbReference type="Google" id="ProtNLM"/>
    </source>
</evidence>
<evidence type="ECO:0000313" key="2">
    <source>
        <dbReference type="Proteomes" id="UP000001964"/>
    </source>
</evidence>
<dbReference type="InterPro" id="IPR029058">
    <property type="entry name" value="AB_hydrolase_fold"/>
</dbReference>
<dbReference type="SUPFAM" id="SSF53474">
    <property type="entry name" value="alpha/beta-Hydrolases"/>
    <property type="match status" value="1"/>
</dbReference>